<dbReference type="PANTHER" id="PTHR11741">
    <property type="entry name" value="ELONGATION FACTOR TS"/>
    <property type="match status" value="1"/>
</dbReference>
<reference evidence="10 11" key="1">
    <citation type="submission" date="2018-12" db="EMBL/GenBank/DDBJ databases">
        <authorList>
            <person name="Chong R.A."/>
        </authorList>
    </citation>
    <scope>NUCLEOTIDE SEQUENCE [LARGE SCALE GENOMIC DNA]</scope>
    <source>
        <strain evidence="10 11">Hla</strain>
    </source>
</reference>
<dbReference type="GO" id="GO:0003746">
    <property type="term" value="F:translation elongation factor activity"/>
    <property type="evidence" value="ECO:0007669"/>
    <property type="project" value="UniProtKB-UniRule"/>
</dbReference>
<keyword evidence="5 6" id="KW-0648">Protein biosynthesis</keyword>
<evidence type="ECO:0000256" key="1">
    <source>
        <dbReference type="ARBA" id="ARBA00005532"/>
    </source>
</evidence>
<dbReference type="FunFam" id="3.30.479.20:FF:000001">
    <property type="entry name" value="Elongation factor Ts"/>
    <property type="match status" value="1"/>
</dbReference>
<proteinExistence type="inferred from homology"/>
<dbReference type="InterPro" id="IPR018101">
    <property type="entry name" value="Transl_elong_Ts_CS"/>
</dbReference>
<evidence type="ECO:0000313" key="10">
    <source>
        <dbReference type="EMBL" id="QCI20960.1"/>
    </source>
</evidence>
<feature type="region of interest" description="Involved in Mg(2+) ion dislocation from EF-Tu" evidence="6">
    <location>
        <begin position="83"/>
        <end position="86"/>
    </location>
</feature>
<dbReference type="EMBL" id="CP034876">
    <property type="protein sequence ID" value="QCI20960.1"/>
    <property type="molecule type" value="Genomic_DNA"/>
</dbReference>
<dbReference type="SUPFAM" id="SSF46934">
    <property type="entry name" value="UBA-like"/>
    <property type="match status" value="1"/>
</dbReference>
<comment type="subcellular location">
    <subcellularLocation>
        <location evidence="6 8">Cytoplasm</location>
    </subcellularLocation>
</comment>
<dbReference type="Proteomes" id="UP000298738">
    <property type="component" value="Chromosome"/>
</dbReference>
<dbReference type="InterPro" id="IPR036402">
    <property type="entry name" value="EF-Ts_dimer_sf"/>
</dbReference>
<dbReference type="Gene3D" id="1.10.8.10">
    <property type="entry name" value="DNA helicase RuvA subunit, C-terminal domain"/>
    <property type="match status" value="1"/>
</dbReference>
<evidence type="ECO:0000256" key="8">
    <source>
        <dbReference type="RuleBase" id="RU000643"/>
    </source>
</evidence>
<comment type="similarity">
    <text evidence="1 6 7">Belongs to the EF-Ts family.</text>
</comment>
<reference evidence="10 11" key="2">
    <citation type="submission" date="2019-05" db="EMBL/GenBank/DDBJ databases">
        <title>Genome evolution of the obligate endosymbiont Buchnera aphidicola.</title>
        <authorList>
            <person name="Moran N.A."/>
        </authorList>
    </citation>
    <scope>NUCLEOTIDE SEQUENCE [LARGE SCALE GENOMIC DNA]</scope>
    <source>
        <strain evidence="10 11">Hla</strain>
    </source>
</reference>
<dbReference type="Gene3D" id="1.10.286.20">
    <property type="match status" value="1"/>
</dbReference>
<keyword evidence="4 6" id="KW-0251">Elongation factor</keyword>
<dbReference type="FunFam" id="1.10.8.10:FF:000001">
    <property type="entry name" value="Elongation factor Ts"/>
    <property type="match status" value="1"/>
</dbReference>
<dbReference type="PROSITE" id="PS01126">
    <property type="entry name" value="EF_TS_1"/>
    <property type="match status" value="1"/>
</dbReference>
<feature type="domain" description="Translation elongation factor EFTs/EF1B dimerisation" evidence="9">
    <location>
        <begin position="74"/>
        <end position="266"/>
    </location>
</feature>
<dbReference type="NCBIfam" id="TIGR00116">
    <property type="entry name" value="tsf"/>
    <property type="match status" value="1"/>
</dbReference>
<dbReference type="Pfam" id="PF00889">
    <property type="entry name" value="EF_TS"/>
    <property type="match status" value="1"/>
</dbReference>
<evidence type="ECO:0000256" key="3">
    <source>
        <dbReference type="ARBA" id="ARBA00022490"/>
    </source>
</evidence>
<comment type="function">
    <text evidence="6 7">Associates with the EF-Tu.GDP complex and induces the exchange of GDP to GTP. It remains bound to the aminoacyl-tRNA.EF-Tu.GTP complex up to the GTP hydrolysis stage on the ribosome.</text>
</comment>
<dbReference type="CDD" id="cd14275">
    <property type="entry name" value="UBA_EF-Ts"/>
    <property type="match status" value="1"/>
</dbReference>
<dbReference type="PANTHER" id="PTHR11741:SF0">
    <property type="entry name" value="ELONGATION FACTOR TS, MITOCHONDRIAL"/>
    <property type="match status" value="1"/>
</dbReference>
<evidence type="ECO:0000256" key="4">
    <source>
        <dbReference type="ARBA" id="ARBA00022768"/>
    </source>
</evidence>
<organism evidence="10 11">
    <name type="scientific">Buchnera aphidicola</name>
    <name type="common">Hyperomyzus lactucae</name>
    <dbReference type="NCBI Taxonomy" id="1241860"/>
    <lineage>
        <taxon>Bacteria</taxon>
        <taxon>Pseudomonadati</taxon>
        <taxon>Pseudomonadota</taxon>
        <taxon>Gammaproteobacteria</taxon>
        <taxon>Enterobacterales</taxon>
        <taxon>Erwiniaceae</taxon>
        <taxon>Buchnera</taxon>
    </lineage>
</organism>
<gene>
    <name evidence="6" type="primary">tsf</name>
    <name evidence="10" type="ORF">D9V68_01175</name>
</gene>
<evidence type="ECO:0000256" key="7">
    <source>
        <dbReference type="RuleBase" id="RU000642"/>
    </source>
</evidence>
<dbReference type="SUPFAM" id="SSF54713">
    <property type="entry name" value="Elongation factor Ts (EF-Ts), dimerisation domain"/>
    <property type="match status" value="1"/>
</dbReference>
<dbReference type="OrthoDB" id="9808348at2"/>
<dbReference type="InterPro" id="IPR001816">
    <property type="entry name" value="Transl_elong_EFTs/EF1B"/>
</dbReference>
<dbReference type="InterPro" id="IPR014039">
    <property type="entry name" value="Transl_elong_EFTs/EF1B_dimer"/>
</dbReference>
<dbReference type="Gene3D" id="3.30.479.20">
    <property type="entry name" value="Elongation factor Ts, dimerisation domain"/>
    <property type="match status" value="2"/>
</dbReference>
<evidence type="ECO:0000256" key="2">
    <source>
        <dbReference type="ARBA" id="ARBA00016956"/>
    </source>
</evidence>
<evidence type="ECO:0000313" key="11">
    <source>
        <dbReference type="Proteomes" id="UP000298738"/>
    </source>
</evidence>
<dbReference type="RefSeq" id="WP_158357542.1">
    <property type="nucleotide sequence ID" value="NZ_CP034876.1"/>
</dbReference>
<sequence length="270" mass="30644">MTSIDNITASLIRELRSRTGVGFLECKRALVEENGNIELSIDNLRKSGKLSAEKKINNITNQGKIFAQTQNNVGVLLELNCETDFVAKDDAFIFFGEDIILTALEKNIKDINQLKSMFEEKRTDLVLKVGENINIRRFQFLEGENISYYVHGVRIGVLVDANFSNKKILKSIAMHIAASKPEYLHPKNVTNTVFEREYQIQLELAKNLQKPANVLKKIIEGKMNKFVNNISLTSQSFIIDPTKKVGDVLNEYNGCIKSFIRFELGEIILQ</sequence>
<accession>A0A4D6Y4M5</accession>
<evidence type="ECO:0000256" key="5">
    <source>
        <dbReference type="ARBA" id="ARBA00022917"/>
    </source>
</evidence>
<keyword evidence="3 6" id="KW-0963">Cytoplasm</keyword>
<dbReference type="InterPro" id="IPR009060">
    <property type="entry name" value="UBA-like_sf"/>
</dbReference>
<evidence type="ECO:0000256" key="6">
    <source>
        <dbReference type="HAMAP-Rule" id="MF_00050"/>
    </source>
</evidence>
<dbReference type="PROSITE" id="PS01127">
    <property type="entry name" value="EF_TS_2"/>
    <property type="match status" value="1"/>
</dbReference>
<dbReference type="GO" id="GO:0005737">
    <property type="term" value="C:cytoplasm"/>
    <property type="evidence" value="ECO:0007669"/>
    <property type="project" value="UniProtKB-SubCell"/>
</dbReference>
<name>A0A4D6Y4M5_9GAMM</name>
<dbReference type="AlphaFoldDB" id="A0A4D6Y4M5"/>
<evidence type="ECO:0000259" key="9">
    <source>
        <dbReference type="Pfam" id="PF00889"/>
    </source>
</evidence>
<protein>
    <recommendedName>
        <fullName evidence="2 6">Elongation factor Ts</fullName>
        <shortName evidence="6">EF-Ts</shortName>
    </recommendedName>
</protein>
<dbReference type="HAMAP" id="MF_00050">
    <property type="entry name" value="EF_Ts"/>
    <property type="match status" value="1"/>
</dbReference>